<keyword evidence="3" id="KW-0732">Signal</keyword>
<gene>
    <name evidence="4" type="ORF">PTTT1_LOCUS16504</name>
</gene>
<evidence type="ECO:0000256" key="1">
    <source>
        <dbReference type="SAM" id="MobiDB-lite"/>
    </source>
</evidence>
<feature type="region of interest" description="Disordered" evidence="1">
    <location>
        <begin position="32"/>
        <end position="53"/>
    </location>
</feature>
<protein>
    <recommendedName>
        <fullName evidence="5">Transmembrane protein</fullName>
    </recommendedName>
</protein>
<sequence length="382" mass="40324">MTLAKATAWTTLWLVLATFLVVTSRNVQGQSSRRLGFPDVSYPSSNNASPTPPQRLRALRMTLEVDGDTSTYLHSGTPTSATGAESQWNYPNPLSWTLPLSTLPGDMQASQNHRQLQSTNGESVGKGVLIFLVSAFSVSIIVLLFAIVSFIRSVRGGVSTAAIQKSKGDSDTTQPEGTHRTTSDEEVPEDGTISSYLHAMAHASSILRWTERSVTSAARTEAGDASLTSDPYYRNADLESVGVAGTTSSASRTAAATAAAPQPSLGLVVEEAESDAESVWTTNSEPDVSVGVSVDSESVGDASLVAYMKSIQTASVTLDPHRKGDASSAAAAVLEDVAQRTENLAKDGSSNSVGLPSDLQPVWENDSVVDNQSVISQEQTRE</sequence>
<accession>A0A8J9X2V1</accession>
<organism evidence="4">
    <name type="scientific">Phaeodactylum tricornutum</name>
    <name type="common">Diatom</name>
    <dbReference type="NCBI Taxonomy" id="2850"/>
    <lineage>
        <taxon>Eukaryota</taxon>
        <taxon>Sar</taxon>
        <taxon>Stramenopiles</taxon>
        <taxon>Ochrophyta</taxon>
        <taxon>Bacillariophyta</taxon>
        <taxon>Bacillariophyceae</taxon>
        <taxon>Bacillariophycidae</taxon>
        <taxon>Naviculales</taxon>
        <taxon>Phaeodactylaceae</taxon>
        <taxon>Phaeodactylum</taxon>
    </lineage>
</organism>
<evidence type="ECO:0000256" key="3">
    <source>
        <dbReference type="SAM" id="SignalP"/>
    </source>
</evidence>
<evidence type="ECO:0008006" key="5">
    <source>
        <dbReference type="Google" id="ProtNLM"/>
    </source>
</evidence>
<evidence type="ECO:0000256" key="2">
    <source>
        <dbReference type="SAM" id="Phobius"/>
    </source>
</evidence>
<dbReference type="EMBL" id="OU594956">
    <property type="protein sequence ID" value="CAG9281447.1"/>
    <property type="molecule type" value="Genomic_DNA"/>
</dbReference>
<dbReference type="AlphaFoldDB" id="A0A8J9X2V1"/>
<keyword evidence="2" id="KW-0812">Transmembrane</keyword>
<dbReference type="Proteomes" id="UP000836788">
    <property type="component" value="Chromosome 15"/>
</dbReference>
<feature type="signal peptide" evidence="3">
    <location>
        <begin position="1"/>
        <end position="29"/>
    </location>
</feature>
<reference evidence="4" key="1">
    <citation type="submission" date="2022-02" db="EMBL/GenBank/DDBJ databases">
        <authorList>
            <person name="Giguere J D."/>
        </authorList>
    </citation>
    <scope>NUCLEOTIDE SEQUENCE</scope>
    <source>
        <strain evidence="4">CCAP 1055/1</strain>
    </source>
</reference>
<proteinExistence type="predicted"/>
<feature type="region of interest" description="Disordered" evidence="1">
    <location>
        <begin position="161"/>
        <end position="189"/>
    </location>
</feature>
<feature type="chain" id="PRO_5035476608" description="Transmembrane protein" evidence="3">
    <location>
        <begin position="30"/>
        <end position="382"/>
    </location>
</feature>
<evidence type="ECO:0000313" key="4">
    <source>
        <dbReference type="EMBL" id="CAG9281447.1"/>
    </source>
</evidence>
<feature type="transmembrane region" description="Helical" evidence="2">
    <location>
        <begin position="128"/>
        <end position="151"/>
    </location>
</feature>
<feature type="compositionally biased region" description="Polar residues" evidence="1">
    <location>
        <begin position="368"/>
        <end position="382"/>
    </location>
</feature>
<name>A0A8J9X2V1_PHATR</name>
<keyword evidence="2" id="KW-0472">Membrane</keyword>
<keyword evidence="2" id="KW-1133">Transmembrane helix</keyword>
<feature type="region of interest" description="Disordered" evidence="1">
    <location>
        <begin position="342"/>
        <end position="382"/>
    </location>
</feature>